<comment type="catalytic activity">
    <reaction evidence="7">
        <text>Endonucleolytic cleavage of RNA, removing 5'-extranucleotides from tRNA precursor.</text>
        <dbReference type="EC" id="3.1.26.5"/>
    </reaction>
</comment>
<dbReference type="Proteomes" id="UP000321225">
    <property type="component" value="Unassembled WGS sequence"/>
</dbReference>
<keyword evidence="4 7" id="KW-0255">Endonuclease</keyword>
<evidence type="ECO:0000256" key="7">
    <source>
        <dbReference type="HAMAP-Rule" id="MF_00227"/>
    </source>
</evidence>
<evidence type="ECO:0000256" key="4">
    <source>
        <dbReference type="ARBA" id="ARBA00022759"/>
    </source>
</evidence>
<accession>A0A511AE01</accession>
<keyword evidence="10" id="KW-1185">Reference proteome</keyword>
<keyword evidence="5 7" id="KW-0378">Hydrolase</keyword>
<dbReference type="GO" id="GO:0042781">
    <property type="term" value="F:3'-tRNA processing endoribonuclease activity"/>
    <property type="evidence" value="ECO:0007669"/>
    <property type="project" value="TreeGrafter"/>
</dbReference>
<dbReference type="GO" id="GO:0004526">
    <property type="term" value="F:ribonuclease P activity"/>
    <property type="evidence" value="ECO:0007669"/>
    <property type="project" value="UniProtKB-UniRule"/>
</dbReference>
<dbReference type="Gene3D" id="3.30.230.10">
    <property type="match status" value="1"/>
</dbReference>
<dbReference type="PANTHER" id="PTHR33992:SF1">
    <property type="entry name" value="RIBONUCLEASE P PROTEIN COMPONENT"/>
    <property type="match status" value="1"/>
</dbReference>
<keyword evidence="2 7" id="KW-0819">tRNA processing</keyword>
<evidence type="ECO:0000256" key="3">
    <source>
        <dbReference type="ARBA" id="ARBA00022722"/>
    </source>
</evidence>
<dbReference type="InterPro" id="IPR020539">
    <property type="entry name" value="RNase_P_CS"/>
</dbReference>
<dbReference type="HAMAP" id="MF_00227">
    <property type="entry name" value="RNase_P"/>
    <property type="match status" value="1"/>
</dbReference>
<name>A0A511AE01_9MICO</name>
<dbReference type="GO" id="GO:0001682">
    <property type="term" value="P:tRNA 5'-leader removal"/>
    <property type="evidence" value="ECO:0007669"/>
    <property type="project" value="UniProtKB-UniRule"/>
</dbReference>
<reference evidence="9 10" key="1">
    <citation type="submission" date="2019-07" db="EMBL/GenBank/DDBJ databases">
        <title>Whole genome shotgun sequence of Microbacterium aerolatum NBRC 103071.</title>
        <authorList>
            <person name="Hosoyama A."/>
            <person name="Uohara A."/>
            <person name="Ohji S."/>
            <person name="Ichikawa N."/>
        </authorList>
    </citation>
    <scope>NUCLEOTIDE SEQUENCE [LARGE SCALE GENOMIC DNA]</scope>
    <source>
        <strain evidence="9 10">NBRC 103071</strain>
    </source>
</reference>
<gene>
    <name evidence="7 9" type="primary">rnpA</name>
    <name evidence="9" type="ORF">MAE01_15710</name>
</gene>
<evidence type="ECO:0000256" key="8">
    <source>
        <dbReference type="NCBIfam" id="TIGR00188"/>
    </source>
</evidence>
<dbReference type="RefSeq" id="WP_147039021.1">
    <property type="nucleotide sequence ID" value="NZ_BJUW01000006.1"/>
</dbReference>
<dbReference type="GO" id="GO:0000049">
    <property type="term" value="F:tRNA binding"/>
    <property type="evidence" value="ECO:0007669"/>
    <property type="project" value="UniProtKB-UniRule"/>
</dbReference>
<comment type="subunit">
    <text evidence="7">Consists of a catalytic RNA component (M1 or rnpB) and a protein subunit.</text>
</comment>
<organism evidence="9 10">
    <name type="scientific">Microbacterium aerolatum</name>
    <dbReference type="NCBI Taxonomy" id="153731"/>
    <lineage>
        <taxon>Bacteria</taxon>
        <taxon>Bacillati</taxon>
        <taxon>Actinomycetota</taxon>
        <taxon>Actinomycetes</taxon>
        <taxon>Micrococcales</taxon>
        <taxon>Microbacteriaceae</taxon>
        <taxon>Microbacterium</taxon>
    </lineage>
</organism>
<comment type="function">
    <text evidence="1 7">RNaseP catalyzes the removal of the 5'-leader sequence from pre-tRNA to produce the mature 5'-terminus. It can also cleave other RNA substrates such as 4.5S RNA. The protein component plays an auxiliary but essential role in vivo by binding to the 5'-leader sequence and broadening the substrate specificity of the ribozyme.</text>
</comment>
<dbReference type="GO" id="GO:0030677">
    <property type="term" value="C:ribonuclease P complex"/>
    <property type="evidence" value="ECO:0007669"/>
    <property type="project" value="TreeGrafter"/>
</dbReference>
<dbReference type="Pfam" id="PF00825">
    <property type="entry name" value="Ribonuclease_P"/>
    <property type="match status" value="1"/>
</dbReference>
<dbReference type="InterPro" id="IPR020568">
    <property type="entry name" value="Ribosomal_Su5_D2-typ_SF"/>
</dbReference>
<sequence length="116" mass="12723">MLARPFRLTRGTDYRSVVRRGVRCGGARVVTSMMTTGEAREPRFGFIISKQVGTAVIRNTVRRRLKAVCAEAISDVPQGTDVVIRALPASATATFAELKADVTRCLARLDRTKART</sequence>
<dbReference type="PANTHER" id="PTHR33992">
    <property type="entry name" value="RIBONUCLEASE P PROTEIN COMPONENT"/>
    <property type="match status" value="1"/>
</dbReference>
<evidence type="ECO:0000256" key="5">
    <source>
        <dbReference type="ARBA" id="ARBA00022801"/>
    </source>
</evidence>
<evidence type="ECO:0000313" key="10">
    <source>
        <dbReference type="Proteomes" id="UP000321225"/>
    </source>
</evidence>
<keyword evidence="3 7" id="KW-0540">Nuclease</keyword>
<dbReference type="NCBIfam" id="TIGR00188">
    <property type="entry name" value="rnpA"/>
    <property type="match status" value="1"/>
</dbReference>
<dbReference type="InterPro" id="IPR000100">
    <property type="entry name" value="RNase_P"/>
</dbReference>
<dbReference type="InterPro" id="IPR014721">
    <property type="entry name" value="Ribsml_uS5_D2-typ_fold_subgr"/>
</dbReference>
<dbReference type="AlphaFoldDB" id="A0A511AE01"/>
<evidence type="ECO:0000256" key="1">
    <source>
        <dbReference type="ARBA" id="ARBA00002663"/>
    </source>
</evidence>
<dbReference type="OrthoDB" id="196964at2"/>
<proteinExistence type="inferred from homology"/>
<comment type="caution">
    <text evidence="9">The sequence shown here is derived from an EMBL/GenBank/DDBJ whole genome shotgun (WGS) entry which is preliminary data.</text>
</comment>
<evidence type="ECO:0000256" key="6">
    <source>
        <dbReference type="ARBA" id="ARBA00022884"/>
    </source>
</evidence>
<keyword evidence="6 7" id="KW-0694">RNA-binding</keyword>
<dbReference type="EC" id="3.1.26.5" evidence="7 8"/>
<comment type="similarity">
    <text evidence="7">Belongs to the RnpA family.</text>
</comment>
<dbReference type="PROSITE" id="PS00648">
    <property type="entry name" value="RIBONUCLEASE_P"/>
    <property type="match status" value="1"/>
</dbReference>
<evidence type="ECO:0000256" key="2">
    <source>
        <dbReference type="ARBA" id="ARBA00022694"/>
    </source>
</evidence>
<evidence type="ECO:0000313" key="9">
    <source>
        <dbReference type="EMBL" id="GEK86395.1"/>
    </source>
</evidence>
<dbReference type="SUPFAM" id="SSF54211">
    <property type="entry name" value="Ribosomal protein S5 domain 2-like"/>
    <property type="match status" value="1"/>
</dbReference>
<protein>
    <recommendedName>
        <fullName evidence="7 8">Ribonuclease P protein component</fullName>
        <shortName evidence="7">RNase P protein</shortName>
        <shortName evidence="7">RNaseP protein</shortName>
        <ecNumber evidence="7 8">3.1.26.5</ecNumber>
    </recommendedName>
    <alternativeName>
        <fullName evidence="7">Protein C5</fullName>
    </alternativeName>
</protein>
<dbReference type="EMBL" id="BJUW01000006">
    <property type="protein sequence ID" value="GEK86395.1"/>
    <property type="molecule type" value="Genomic_DNA"/>
</dbReference>